<feature type="region of interest" description="Disordered" evidence="1">
    <location>
        <begin position="188"/>
        <end position="207"/>
    </location>
</feature>
<dbReference type="Proteomes" id="UP000243975">
    <property type="component" value="Unassembled WGS sequence"/>
</dbReference>
<proteinExistence type="predicted"/>
<dbReference type="PANTHER" id="PTHR31865:SF1">
    <property type="entry name" value="INSERTASE, PUTATIVE (DUF1685)-RELATED"/>
    <property type="match status" value="1"/>
</dbReference>
<evidence type="ECO:0000313" key="3">
    <source>
        <dbReference type="Proteomes" id="UP000243975"/>
    </source>
</evidence>
<evidence type="ECO:0000313" key="2">
    <source>
        <dbReference type="EMBL" id="KVH92531.1"/>
    </source>
</evidence>
<name>A0A118JV28_CYNCS</name>
<dbReference type="PANTHER" id="PTHR31865">
    <property type="entry name" value="OSJNBA0071G03.3 PROTEIN"/>
    <property type="match status" value="1"/>
</dbReference>
<dbReference type="Gramene" id="KVH92531">
    <property type="protein sequence ID" value="KVH92531"/>
    <property type="gene ID" value="Ccrd_005431"/>
</dbReference>
<dbReference type="EMBL" id="LEKV01004814">
    <property type="protein sequence ID" value="KVH92531.1"/>
    <property type="molecule type" value="Genomic_DNA"/>
</dbReference>
<protein>
    <submittedName>
        <fullName evidence="2">Uncharacterized protein</fullName>
    </submittedName>
</protein>
<comment type="caution">
    <text evidence="2">The sequence shown here is derived from an EMBL/GenBank/DDBJ whole genome shotgun (WGS) entry which is preliminary data.</text>
</comment>
<accession>A0A118JV28</accession>
<sequence length="242" mass="26271">MVMAAVGSEMKYKGEGEGVYEDETGIGATMEAREPAGDEAPIPGPNWALQPVPGRSPALTGLGMPPPHAAAPSPSMPPFSSPLYKQKSWSPDLHRDEEWMRRKGKHLHRRRRKSKSVTDEDINELKACIELGFGFDRSPELDDRLSTTLPALGFYYAVNKQYHDTISKSSSMSSSSSSSISYSSAVSEPDLSSPWGSPHTIINRGDNPHTVKTRLRQWAQVVACSVRLSTSSTSSSSSSSSS</sequence>
<evidence type="ECO:0000256" key="1">
    <source>
        <dbReference type="SAM" id="MobiDB-lite"/>
    </source>
</evidence>
<dbReference type="Pfam" id="PF07939">
    <property type="entry name" value="DUF1685"/>
    <property type="match status" value="1"/>
</dbReference>
<keyword evidence="3" id="KW-1185">Reference proteome</keyword>
<dbReference type="InterPro" id="IPR012881">
    <property type="entry name" value="DUF1685"/>
</dbReference>
<dbReference type="AlphaFoldDB" id="A0A118JV28"/>
<organism evidence="2 3">
    <name type="scientific">Cynara cardunculus var. scolymus</name>
    <name type="common">Globe artichoke</name>
    <name type="synonym">Cynara scolymus</name>
    <dbReference type="NCBI Taxonomy" id="59895"/>
    <lineage>
        <taxon>Eukaryota</taxon>
        <taxon>Viridiplantae</taxon>
        <taxon>Streptophyta</taxon>
        <taxon>Embryophyta</taxon>
        <taxon>Tracheophyta</taxon>
        <taxon>Spermatophyta</taxon>
        <taxon>Magnoliopsida</taxon>
        <taxon>eudicotyledons</taxon>
        <taxon>Gunneridae</taxon>
        <taxon>Pentapetalae</taxon>
        <taxon>asterids</taxon>
        <taxon>campanulids</taxon>
        <taxon>Asterales</taxon>
        <taxon>Asteraceae</taxon>
        <taxon>Carduoideae</taxon>
        <taxon>Cardueae</taxon>
        <taxon>Carduinae</taxon>
        <taxon>Cynara</taxon>
    </lineage>
</organism>
<feature type="compositionally biased region" description="Pro residues" evidence="1">
    <location>
        <begin position="64"/>
        <end position="80"/>
    </location>
</feature>
<reference evidence="2 3" key="1">
    <citation type="journal article" date="2016" name="Sci. Rep.">
        <title>The genome sequence of the outbreeding globe artichoke constructed de novo incorporating a phase-aware low-pass sequencing strategy of F1 progeny.</title>
        <authorList>
            <person name="Scaglione D."/>
            <person name="Reyes-Chin-Wo S."/>
            <person name="Acquadro A."/>
            <person name="Froenicke L."/>
            <person name="Portis E."/>
            <person name="Beitel C."/>
            <person name="Tirone M."/>
            <person name="Mauro R."/>
            <person name="Lo Monaco A."/>
            <person name="Mauromicale G."/>
            <person name="Faccioli P."/>
            <person name="Cattivelli L."/>
            <person name="Rieseberg L."/>
            <person name="Michelmore R."/>
            <person name="Lanteri S."/>
        </authorList>
    </citation>
    <scope>NUCLEOTIDE SEQUENCE [LARGE SCALE GENOMIC DNA]</scope>
    <source>
        <strain evidence="2">2C</strain>
    </source>
</reference>
<gene>
    <name evidence="2" type="ORF">Ccrd_005431</name>
</gene>
<dbReference type="STRING" id="59895.A0A118JV28"/>
<feature type="region of interest" description="Disordered" evidence="1">
    <location>
        <begin position="32"/>
        <end position="87"/>
    </location>
</feature>